<evidence type="ECO:0000313" key="3">
    <source>
        <dbReference type="Proteomes" id="UP000282311"/>
    </source>
</evidence>
<dbReference type="AlphaFoldDB" id="A0A3B0AXR4"/>
<evidence type="ECO:0000256" key="1">
    <source>
        <dbReference type="SAM" id="MobiDB-lite"/>
    </source>
</evidence>
<evidence type="ECO:0000313" key="2">
    <source>
        <dbReference type="EMBL" id="RKN65455.1"/>
    </source>
</evidence>
<comment type="caution">
    <text evidence="2">The sequence shown here is derived from an EMBL/GenBank/DDBJ whole genome shotgun (WGS) entry which is preliminary data.</text>
</comment>
<feature type="region of interest" description="Disordered" evidence="1">
    <location>
        <begin position="240"/>
        <end position="259"/>
    </location>
</feature>
<dbReference type="InterPro" id="IPR014197">
    <property type="entry name" value="Sporulation_prot_YunB"/>
</dbReference>
<dbReference type="OrthoDB" id="1649278at2"/>
<name>A0A3B0AXR4_9BACL</name>
<sequence>MLRRGWRSRPAKKGRRRAFFIAMLIFFLFSLQSFIFLEKNLRPALQHVAMLRVKQIATQAINSAITEQISRSQSFDRLIDWRTDKNGKITGFMLNYGEHMKITSDTINTVQNVLTSLKDIPEHIPVGQAMDSAIIASFGPKIPIKFTPLGAVKVDLSTRQQDTGINNILVEVYIKVSTEVAIIIPFDSEPEVIETEIPISYVLVVGDVPMYYYDNKGNPTGKTTSAPASIAIPQIKQDLTKPEADAGAAGQANGATKGP</sequence>
<reference evidence="2 3" key="1">
    <citation type="journal article" date="2007" name="Int. J. Syst. Evol. Microbiol.">
        <title>Paenibacillus ginsengarvi sp. nov., isolated from soil from ginseng cultivation.</title>
        <authorList>
            <person name="Yoon M.H."/>
            <person name="Ten L.N."/>
            <person name="Im W.T."/>
        </authorList>
    </citation>
    <scope>NUCLEOTIDE SEQUENCE [LARGE SCALE GENOMIC DNA]</scope>
    <source>
        <strain evidence="2 3">KCTC 13059</strain>
    </source>
</reference>
<organism evidence="2 3">
    <name type="scientific">Paenibacillus ginsengarvi</name>
    <dbReference type="NCBI Taxonomy" id="400777"/>
    <lineage>
        <taxon>Bacteria</taxon>
        <taxon>Bacillati</taxon>
        <taxon>Bacillota</taxon>
        <taxon>Bacilli</taxon>
        <taxon>Bacillales</taxon>
        <taxon>Paenibacillaceae</taxon>
        <taxon>Paenibacillus</taxon>
    </lineage>
</organism>
<proteinExistence type="predicted"/>
<dbReference type="RefSeq" id="WP_120751423.1">
    <property type="nucleotide sequence ID" value="NZ_RBAH01000037.1"/>
</dbReference>
<keyword evidence="3" id="KW-1185">Reference proteome</keyword>
<dbReference type="Proteomes" id="UP000282311">
    <property type="component" value="Unassembled WGS sequence"/>
</dbReference>
<accession>A0A3B0AXR4</accession>
<feature type="compositionally biased region" description="Low complexity" evidence="1">
    <location>
        <begin position="245"/>
        <end position="259"/>
    </location>
</feature>
<dbReference type="NCBIfam" id="TIGR02832">
    <property type="entry name" value="spo_yunB"/>
    <property type="match status" value="1"/>
</dbReference>
<dbReference type="Pfam" id="PF09560">
    <property type="entry name" value="Spore_YunB"/>
    <property type="match status" value="1"/>
</dbReference>
<protein>
    <submittedName>
        <fullName evidence="2">Sporulation protein YunB</fullName>
    </submittedName>
</protein>
<dbReference type="EMBL" id="RBAH01000037">
    <property type="protein sequence ID" value="RKN65455.1"/>
    <property type="molecule type" value="Genomic_DNA"/>
</dbReference>
<gene>
    <name evidence="2" type="primary">yunB</name>
    <name evidence="2" type="ORF">D7M11_32350</name>
</gene>